<proteinExistence type="predicted"/>
<organism evidence="4">
    <name type="scientific">Caenorhabditis brenneri</name>
    <name type="common">Nematode worm</name>
    <dbReference type="NCBI Taxonomy" id="135651"/>
    <lineage>
        <taxon>Eukaryota</taxon>
        <taxon>Metazoa</taxon>
        <taxon>Ecdysozoa</taxon>
        <taxon>Nematoda</taxon>
        <taxon>Chromadorea</taxon>
        <taxon>Rhabditida</taxon>
        <taxon>Rhabditina</taxon>
        <taxon>Rhabditomorpha</taxon>
        <taxon>Rhabditoidea</taxon>
        <taxon>Rhabditidae</taxon>
        <taxon>Peloderinae</taxon>
        <taxon>Caenorhabditis</taxon>
    </lineage>
</organism>
<dbReference type="SUPFAM" id="SSF53335">
    <property type="entry name" value="S-adenosyl-L-methionine-dependent methyltransferases"/>
    <property type="match status" value="1"/>
</dbReference>
<evidence type="ECO:0000313" key="4">
    <source>
        <dbReference type="Proteomes" id="UP000008068"/>
    </source>
</evidence>
<dbReference type="Gene3D" id="3.40.50.150">
    <property type="entry name" value="Vaccinia Virus protein VP39"/>
    <property type="match status" value="1"/>
</dbReference>
<feature type="transmembrane region" description="Helical" evidence="1">
    <location>
        <begin position="21"/>
        <end position="40"/>
    </location>
</feature>
<dbReference type="EMBL" id="GL379804">
    <property type="protein sequence ID" value="EGT39175.1"/>
    <property type="molecule type" value="Genomic_DNA"/>
</dbReference>
<sequence length="325" mass="38054">MEPYNYSLLNEKREVRRSNTYYCRNLIWTFAGALVLYIIVSSRRVKEIPLSQEEIELLDNDTTISPLFKAFYKCAKPKLLPFKGDIKDFWYNYASATEQCDDLGAYEALDLRPSKNRDETKYVAFPHRNENLTMVTLGIGHDVSAEVGLKTLYSNIEFFGADPSPEQNKDLYELNLGGKYFQYAVSDQNGVSESVILEKEGYQKETTQHISIDVFFKNIVQRSKIDILWIDIEGNEYAILKELHKNGKLDREGVKICQMNVEMHKDLNDDPNTEMQPFYDFVWKVLDDKKYVLMKPYFVVFDRFRFIRLFIVNVGDKECTDLYVK</sequence>
<evidence type="ECO:0000313" key="3">
    <source>
        <dbReference type="EMBL" id="EGT39175.1"/>
    </source>
</evidence>
<dbReference type="Proteomes" id="UP000008068">
    <property type="component" value="Unassembled WGS sequence"/>
</dbReference>
<protein>
    <recommendedName>
        <fullName evidence="2">Methyltransferase FkbM domain-containing protein</fullName>
    </recommendedName>
</protein>
<name>G0MP52_CAEBE</name>
<feature type="domain" description="Methyltransferase FkbM" evidence="2">
    <location>
        <begin position="89"/>
        <end position="292"/>
    </location>
</feature>
<dbReference type="STRING" id="135651.G0MP52"/>
<dbReference type="PANTHER" id="PTHR22989">
    <property type="entry name" value="UNCHARACTERIZED DUF13 C.ELEGANS"/>
    <property type="match status" value="1"/>
</dbReference>
<dbReference type="InterPro" id="IPR029063">
    <property type="entry name" value="SAM-dependent_MTases_sf"/>
</dbReference>
<keyword evidence="1" id="KW-0472">Membrane</keyword>
<keyword evidence="4" id="KW-1185">Reference proteome</keyword>
<dbReference type="AlphaFoldDB" id="G0MP52"/>
<dbReference type="eggNOG" id="ENOG502TG1Y">
    <property type="taxonomic scope" value="Eukaryota"/>
</dbReference>
<dbReference type="InParanoid" id="G0MP52"/>
<dbReference type="InterPro" id="IPR006342">
    <property type="entry name" value="FkbM_mtfrase"/>
</dbReference>
<dbReference type="OrthoDB" id="10006218at2759"/>
<accession>G0MP52</accession>
<keyword evidence="1" id="KW-1133">Transmembrane helix</keyword>
<evidence type="ECO:0000256" key="1">
    <source>
        <dbReference type="SAM" id="Phobius"/>
    </source>
</evidence>
<dbReference type="OMA" id="RNENLTM"/>
<gene>
    <name evidence="3" type="ORF">CAEBREN_02093</name>
</gene>
<keyword evidence="1" id="KW-0812">Transmembrane</keyword>
<dbReference type="Pfam" id="PF05050">
    <property type="entry name" value="Methyltransf_21"/>
    <property type="match status" value="1"/>
</dbReference>
<dbReference type="PANTHER" id="PTHR22989:SF19">
    <property type="entry name" value="METHYLTRANSFERASE FKBM DOMAIN-CONTAINING PROTEIN"/>
    <property type="match status" value="1"/>
</dbReference>
<evidence type="ECO:0000259" key="2">
    <source>
        <dbReference type="Pfam" id="PF05050"/>
    </source>
</evidence>
<reference evidence="4" key="1">
    <citation type="submission" date="2011-07" db="EMBL/GenBank/DDBJ databases">
        <authorList>
            <consortium name="Caenorhabditis brenneri Sequencing and Analysis Consortium"/>
            <person name="Wilson R.K."/>
        </authorList>
    </citation>
    <scope>NUCLEOTIDE SEQUENCE [LARGE SCALE GENOMIC DNA]</scope>
    <source>
        <strain evidence="4">PB2801</strain>
    </source>
</reference>
<dbReference type="FunCoup" id="G0MP52">
    <property type="interactions" value="9"/>
</dbReference>
<dbReference type="HOGENOM" id="CLU_054633_2_0_1"/>